<dbReference type="InterPro" id="IPR005913">
    <property type="entry name" value="dTDP_dehydrorham_reduct"/>
</dbReference>
<evidence type="ECO:0000313" key="8">
    <source>
        <dbReference type="EMBL" id="STZ66607.1"/>
    </source>
</evidence>
<evidence type="ECO:0000313" key="9">
    <source>
        <dbReference type="Proteomes" id="UP000254927"/>
    </source>
</evidence>
<comment type="function">
    <text evidence="6">Catalyzes the reduction of dTDP-6-deoxy-L-lyxo-4-hexulose to yield dTDP-L-rhamnose.</text>
</comment>
<dbReference type="RefSeq" id="WP_074896698.1">
    <property type="nucleotide sequence ID" value="NZ_CALIXL010000046.1"/>
</dbReference>
<evidence type="ECO:0000256" key="4">
    <source>
        <dbReference type="ARBA" id="ARBA00017099"/>
    </source>
</evidence>
<keyword evidence="6" id="KW-0521">NADP</keyword>
<name>A0A378TUM9_NEIEL</name>
<dbReference type="PANTHER" id="PTHR10491:SF4">
    <property type="entry name" value="METHIONINE ADENOSYLTRANSFERASE 2 SUBUNIT BETA"/>
    <property type="match status" value="1"/>
</dbReference>
<evidence type="ECO:0000259" key="7">
    <source>
        <dbReference type="Pfam" id="PF04321"/>
    </source>
</evidence>
<dbReference type="Proteomes" id="UP000254927">
    <property type="component" value="Unassembled WGS sequence"/>
</dbReference>
<sequence>MRILLTGSKGQLGQSIRKRLPEDWELIATDSKTLDITDHEAVLKMVESFQPDAVVNTAAYMAVGKAAEDVERVFAVNASGTRNLAQAAFAVGAKFVHISTDYVFGGGSRIPYSEIDPPNPKCVYARSKLAGELLALAAEPDTVVLRTSWVYSEYGRNFIQNLLHQVAEQGEIRLSADNAACPTYAGDLADVIIRLLQLPKFPQGLLHYCGNKAFSDYAFAQAVLKAEAERNPAFKMPQLVQASAAEMGKGGAPLYSVLNCEKARALGFVQGDWQKSVPSVLAALAEI</sequence>
<dbReference type="SUPFAM" id="SSF51735">
    <property type="entry name" value="NAD(P)-binding Rossmann-fold domains"/>
    <property type="match status" value="1"/>
</dbReference>
<dbReference type="GO" id="GO:0008831">
    <property type="term" value="F:dTDP-4-dehydrorhamnose reductase activity"/>
    <property type="evidence" value="ECO:0007669"/>
    <property type="project" value="UniProtKB-EC"/>
</dbReference>
<dbReference type="Gene3D" id="3.40.50.720">
    <property type="entry name" value="NAD(P)-binding Rossmann-like Domain"/>
    <property type="match status" value="1"/>
</dbReference>
<keyword evidence="6 8" id="KW-0560">Oxidoreductase</keyword>
<evidence type="ECO:0000256" key="6">
    <source>
        <dbReference type="RuleBase" id="RU364082"/>
    </source>
</evidence>
<accession>A0A378TUM9</accession>
<evidence type="ECO:0000256" key="3">
    <source>
        <dbReference type="ARBA" id="ARBA00012929"/>
    </source>
</evidence>
<dbReference type="Gene3D" id="3.90.25.10">
    <property type="entry name" value="UDP-galactose 4-epimerase, domain 1"/>
    <property type="match status" value="1"/>
</dbReference>
<protein>
    <recommendedName>
        <fullName evidence="4 6">dTDP-4-dehydrorhamnose reductase</fullName>
        <ecNumber evidence="3 6">1.1.1.133</ecNumber>
    </recommendedName>
</protein>
<dbReference type="AlphaFoldDB" id="A0A378TUM9"/>
<comment type="catalytic activity">
    <reaction evidence="5 6">
        <text>dTDP-beta-L-rhamnose + NADP(+) = dTDP-4-dehydro-beta-L-rhamnose + NADPH + H(+)</text>
        <dbReference type="Rhea" id="RHEA:21796"/>
        <dbReference type="ChEBI" id="CHEBI:15378"/>
        <dbReference type="ChEBI" id="CHEBI:57510"/>
        <dbReference type="ChEBI" id="CHEBI:57783"/>
        <dbReference type="ChEBI" id="CHEBI:58349"/>
        <dbReference type="ChEBI" id="CHEBI:62830"/>
        <dbReference type="EC" id="1.1.1.133"/>
    </reaction>
</comment>
<proteinExistence type="inferred from homology"/>
<dbReference type="InterPro" id="IPR036291">
    <property type="entry name" value="NAD(P)-bd_dom_sf"/>
</dbReference>
<dbReference type="EMBL" id="UGQW01000001">
    <property type="protein sequence ID" value="STZ66607.1"/>
    <property type="molecule type" value="Genomic_DNA"/>
</dbReference>
<dbReference type="GO" id="GO:0005829">
    <property type="term" value="C:cytosol"/>
    <property type="evidence" value="ECO:0007669"/>
    <property type="project" value="TreeGrafter"/>
</dbReference>
<evidence type="ECO:0000256" key="5">
    <source>
        <dbReference type="ARBA" id="ARBA00048200"/>
    </source>
</evidence>
<evidence type="ECO:0000256" key="1">
    <source>
        <dbReference type="ARBA" id="ARBA00004781"/>
    </source>
</evidence>
<dbReference type="UniPathway" id="UPA00124"/>
<comment type="cofactor">
    <cofactor evidence="6">
        <name>Mg(2+)</name>
        <dbReference type="ChEBI" id="CHEBI:18420"/>
    </cofactor>
    <text evidence="6">Binds 1 Mg(2+) ion per monomer.</text>
</comment>
<dbReference type="CDD" id="cd05254">
    <property type="entry name" value="dTDP_HR_like_SDR_e"/>
    <property type="match status" value="1"/>
</dbReference>
<feature type="domain" description="RmlD-like substrate binding" evidence="7">
    <location>
        <begin position="1"/>
        <end position="284"/>
    </location>
</feature>
<dbReference type="GeneID" id="93351076"/>
<gene>
    <name evidence="8" type="primary">rfbD_1</name>
    <name evidence="8" type="ORF">NCTC10660_00056</name>
</gene>
<dbReference type="InterPro" id="IPR029903">
    <property type="entry name" value="RmlD-like-bd"/>
</dbReference>
<dbReference type="Pfam" id="PF04321">
    <property type="entry name" value="RmlD_sub_bind"/>
    <property type="match status" value="1"/>
</dbReference>
<comment type="similarity">
    <text evidence="2 6">Belongs to the dTDP-4-dehydrorhamnose reductase family.</text>
</comment>
<dbReference type="GO" id="GO:0019305">
    <property type="term" value="P:dTDP-rhamnose biosynthetic process"/>
    <property type="evidence" value="ECO:0007669"/>
    <property type="project" value="UniProtKB-UniPathway"/>
</dbReference>
<dbReference type="EC" id="1.1.1.133" evidence="3 6"/>
<evidence type="ECO:0000256" key="2">
    <source>
        <dbReference type="ARBA" id="ARBA00010944"/>
    </source>
</evidence>
<organism evidence="8 9">
    <name type="scientific">Neisseria elongata</name>
    <dbReference type="NCBI Taxonomy" id="495"/>
    <lineage>
        <taxon>Bacteria</taxon>
        <taxon>Pseudomonadati</taxon>
        <taxon>Pseudomonadota</taxon>
        <taxon>Betaproteobacteria</taxon>
        <taxon>Neisseriales</taxon>
        <taxon>Neisseriaceae</taxon>
        <taxon>Neisseria</taxon>
    </lineage>
</organism>
<dbReference type="PANTHER" id="PTHR10491">
    <property type="entry name" value="DTDP-4-DEHYDRORHAMNOSE REDUCTASE"/>
    <property type="match status" value="1"/>
</dbReference>
<reference evidence="8 9" key="1">
    <citation type="submission" date="2018-06" db="EMBL/GenBank/DDBJ databases">
        <authorList>
            <consortium name="Pathogen Informatics"/>
            <person name="Doyle S."/>
        </authorList>
    </citation>
    <scope>NUCLEOTIDE SEQUENCE [LARGE SCALE GENOMIC DNA]</scope>
    <source>
        <strain evidence="8 9">NCTC10660</strain>
    </source>
</reference>
<dbReference type="NCBIfam" id="TIGR01214">
    <property type="entry name" value="rmlD"/>
    <property type="match status" value="1"/>
</dbReference>
<comment type="pathway">
    <text evidence="1 6">Carbohydrate biosynthesis; dTDP-L-rhamnose biosynthesis.</text>
</comment>